<dbReference type="Gene3D" id="3.30.530.20">
    <property type="match status" value="1"/>
</dbReference>
<dbReference type="EMBL" id="FNIR01000003">
    <property type="protein sequence ID" value="SDO06478.1"/>
    <property type="molecule type" value="Genomic_DNA"/>
</dbReference>
<dbReference type="CDD" id="cd07818">
    <property type="entry name" value="SRPBCC_1"/>
    <property type="match status" value="1"/>
</dbReference>
<proteinExistence type="predicted"/>
<dbReference type="OrthoDB" id="5182747at2"/>
<dbReference type="SUPFAM" id="SSF55961">
    <property type="entry name" value="Bet v1-like"/>
    <property type="match status" value="1"/>
</dbReference>
<dbReference type="InterPro" id="IPR023393">
    <property type="entry name" value="START-like_dom_sf"/>
</dbReference>
<organism evidence="1 2">
    <name type="scientific">Klenkia soli</name>
    <dbReference type="NCBI Taxonomy" id="1052260"/>
    <lineage>
        <taxon>Bacteria</taxon>
        <taxon>Bacillati</taxon>
        <taxon>Actinomycetota</taxon>
        <taxon>Actinomycetes</taxon>
        <taxon>Geodermatophilales</taxon>
        <taxon>Geodermatophilaceae</taxon>
        <taxon>Klenkia</taxon>
    </lineage>
</organism>
<dbReference type="AlphaFoldDB" id="A0A1H0GHZ3"/>
<evidence type="ECO:0000313" key="2">
    <source>
        <dbReference type="Proteomes" id="UP000199088"/>
    </source>
</evidence>
<accession>A0A1H0GHZ3</accession>
<dbReference type="Proteomes" id="UP000199088">
    <property type="component" value="Unassembled WGS sequence"/>
</dbReference>
<gene>
    <name evidence="1" type="ORF">SAMN05660199_01247</name>
</gene>
<keyword evidence="2" id="KW-1185">Reference proteome</keyword>
<dbReference type="Pfam" id="PF10604">
    <property type="entry name" value="Polyketide_cyc2"/>
    <property type="match status" value="1"/>
</dbReference>
<protein>
    <submittedName>
        <fullName evidence="1">Carbon monoxide dehydrogenase subunit G</fullName>
    </submittedName>
</protein>
<dbReference type="RefSeq" id="WP_091241553.1">
    <property type="nucleotide sequence ID" value="NZ_FNIR01000003.1"/>
</dbReference>
<dbReference type="InterPro" id="IPR019587">
    <property type="entry name" value="Polyketide_cyclase/dehydratase"/>
</dbReference>
<name>A0A1H0GHZ3_9ACTN</name>
<evidence type="ECO:0000313" key="1">
    <source>
        <dbReference type="EMBL" id="SDO06478.1"/>
    </source>
</evidence>
<reference evidence="2" key="1">
    <citation type="submission" date="2016-10" db="EMBL/GenBank/DDBJ databases">
        <authorList>
            <person name="Varghese N."/>
            <person name="Submissions S."/>
        </authorList>
    </citation>
    <scope>NUCLEOTIDE SEQUENCE [LARGE SCALE GENOMIC DNA]</scope>
    <source>
        <strain evidence="2">DSM 45843</strain>
    </source>
</reference>
<sequence length="153" mass="17054">MPDTYTVTREVLVAAPPAAVHELLVDFRRWREWSPFEDLDPGMQRRYEGSDVGSTYAWSGSTKAGTGRMELVVADPDRVVVHQQNHKPFRTTSTTTFTLVPVDGATRVTWSGSGTQTGLLRLVGRVVPMEKVLGPVFEKGLARLRERAEGRRS</sequence>